<dbReference type="Proteomes" id="UP000230959">
    <property type="component" value="Unassembled WGS sequence"/>
</dbReference>
<organism evidence="4 5">
    <name type="scientific">Candidatus Terrybacteria bacterium CG10_big_fil_rev_8_21_14_0_10_41_10</name>
    <dbReference type="NCBI Taxonomy" id="1975026"/>
    <lineage>
        <taxon>Bacteria</taxon>
        <taxon>Candidatus Terryibacteriota</taxon>
    </lineage>
</organism>
<proteinExistence type="predicted"/>
<protein>
    <submittedName>
        <fullName evidence="4">Uncharacterized protein</fullName>
    </submittedName>
</protein>
<feature type="transmembrane region" description="Helical" evidence="2">
    <location>
        <begin position="105"/>
        <end position="122"/>
    </location>
</feature>
<feature type="chain" id="PRO_5015006235" evidence="3">
    <location>
        <begin position="23"/>
        <end position="279"/>
    </location>
</feature>
<accession>A0A2M8LA02</accession>
<dbReference type="EMBL" id="PFER01000037">
    <property type="protein sequence ID" value="PJE73456.1"/>
    <property type="molecule type" value="Genomic_DNA"/>
</dbReference>
<feature type="transmembrane region" description="Helical" evidence="2">
    <location>
        <begin position="61"/>
        <end position="85"/>
    </location>
</feature>
<keyword evidence="3" id="KW-0732">Signal</keyword>
<gene>
    <name evidence="4" type="ORF">COV02_02540</name>
</gene>
<dbReference type="AlphaFoldDB" id="A0A2M8LA02"/>
<feature type="signal peptide" evidence="3">
    <location>
        <begin position="1"/>
        <end position="22"/>
    </location>
</feature>
<reference evidence="5" key="1">
    <citation type="submission" date="2017-09" db="EMBL/GenBank/DDBJ databases">
        <title>Depth-based differentiation of microbial function through sediment-hosted aquifers and enrichment of novel symbionts in the deep terrestrial subsurface.</title>
        <authorList>
            <person name="Probst A.J."/>
            <person name="Ladd B."/>
            <person name="Jarett J.K."/>
            <person name="Geller-Mcgrath D.E."/>
            <person name="Sieber C.M.K."/>
            <person name="Emerson J.B."/>
            <person name="Anantharaman K."/>
            <person name="Thomas B.C."/>
            <person name="Malmstrom R."/>
            <person name="Stieglmeier M."/>
            <person name="Klingl A."/>
            <person name="Woyke T."/>
            <person name="Ryan C.M."/>
            <person name="Banfield J.F."/>
        </authorList>
    </citation>
    <scope>NUCLEOTIDE SEQUENCE [LARGE SCALE GENOMIC DNA]</scope>
</reference>
<evidence type="ECO:0000313" key="5">
    <source>
        <dbReference type="Proteomes" id="UP000230959"/>
    </source>
</evidence>
<dbReference type="Pfam" id="PF18895">
    <property type="entry name" value="T4SS_pilin"/>
    <property type="match status" value="1"/>
</dbReference>
<evidence type="ECO:0000256" key="1">
    <source>
        <dbReference type="SAM" id="MobiDB-lite"/>
    </source>
</evidence>
<evidence type="ECO:0000256" key="2">
    <source>
        <dbReference type="SAM" id="Phobius"/>
    </source>
</evidence>
<feature type="compositionally biased region" description="Low complexity" evidence="1">
    <location>
        <begin position="142"/>
        <end position="162"/>
    </location>
</feature>
<feature type="compositionally biased region" description="Low complexity" evidence="1">
    <location>
        <begin position="170"/>
        <end position="190"/>
    </location>
</feature>
<evidence type="ECO:0000313" key="4">
    <source>
        <dbReference type="EMBL" id="PJE73456.1"/>
    </source>
</evidence>
<keyword evidence="2" id="KW-0812">Transmembrane</keyword>
<feature type="region of interest" description="Disordered" evidence="1">
    <location>
        <begin position="142"/>
        <end position="200"/>
    </location>
</feature>
<comment type="caution">
    <text evidence="4">The sequence shown here is derived from an EMBL/GenBank/DDBJ whole genome shotgun (WGS) entry which is preliminary data.</text>
</comment>
<keyword evidence="2" id="KW-0472">Membrane</keyword>
<dbReference type="InterPro" id="IPR043993">
    <property type="entry name" value="T4SS_pilin"/>
</dbReference>
<evidence type="ECO:0000256" key="3">
    <source>
        <dbReference type="SAM" id="SignalP"/>
    </source>
</evidence>
<sequence>MFKKIFITILISLCLMPFFAMAADDDFVGPPAPKYTLLESLPSAGDGDLSNDVTLSEYLGWLFKFALVMAGFLAVLMITVGGIIYMASGGNESQITKAKERINNALWGLLLAFASYLLLYTINPQLVSFKFIDTLENYEVTSSNSENSGSGSSNSESSNSESSDSESSDSESIVVDDSGGSGVGVDSNESTYETYTNSDGLEVSSEETIFTYSDGTESTKVTETYIDESGNMHTTTTEEDKDGSFTTTEIIAHPDDSWDTYIDGVLQDPAGNLDGYDGS</sequence>
<name>A0A2M8LA02_9BACT</name>
<keyword evidence="2" id="KW-1133">Transmembrane helix</keyword>